<keyword evidence="4" id="KW-1185">Reference proteome</keyword>
<evidence type="ECO:0000259" key="2">
    <source>
        <dbReference type="PROSITE" id="PS51459"/>
    </source>
</evidence>
<dbReference type="Pfam" id="PF02661">
    <property type="entry name" value="Fic"/>
    <property type="match status" value="1"/>
</dbReference>
<feature type="domain" description="Fido" evidence="2">
    <location>
        <begin position="125"/>
        <end position="275"/>
    </location>
</feature>
<dbReference type="OrthoDB" id="439046at2759"/>
<keyword evidence="1" id="KW-0732">Signal</keyword>
<feature type="chain" id="PRO_5032807805" description="Fido domain-containing protein" evidence="1">
    <location>
        <begin position="26"/>
        <end position="456"/>
    </location>
</feature>
<dbReference type="Proteomes" id="UP000650467">
    <property type="component" value="Unassembled WGS sequence"/>
</dbReference>
<reference evidence="3" key="1">
    <citation type="journal article" date="2020" name="bioRxiv">
        <title>Comparative genomics of Chlamydomonas.</title>
        <authorList>
            <person name="Craig R.J."/>
            <person name="Hasan A.R."/>
            <person name="Ness R.W."/>
            <person name="Keightley P.D."/>
        </authorList>
    </citation>
    <scope>NUCLEOTIDE SEQUENCE</scope>
    <source>
        <strain evidence="3">SAG 7.73</strain>
    </source>
</reference>
<dbReference type="SUPFAM" id="SSF140931">
    <property type="entry name" value="Fic-like"/>
    <property type="match status" value="1"/>
</dbReference>
<accession>A0A835SLF9</accession>
<sequence>MAGDGRVHHLFEKVVLSSLPIWVLAAEVRDIIDERRMLVDLLWQTALVETSVGGRVIFRHSRSPASIVAALARIPVTSTAVDGSSSAVISAVRSPAAVAKVCQLAGGGPEMAYSFADKEDGFRLLSAEERSTLRAYLLGCRPRDEVVPPEVAAGVRAKLGLDIMAAAFVPAAFQAAIGGGMAAAAAAPDRAGVVRAVARMHNALVHMHPLIDGNGRAARALGNWLLMTRGVPPVLSGSNAYYGAVQADMSDPATRNNDPGPPKVATAAVAGLMMQALQGVECRMSRRRAFLPLSCGMHAPLSLSDLAAYARLRDCLSERLCWDDCQCDAGNTEGDAGNTEGDAGNTVLTWKGTALSQRAADLRLARLALLMGLPEPVSAACALCRRLADALARMRMPYRSCFEEAANLLRGDRPSQALAARIGTGAVSHACLRVTGLRWAHVGCVELDRDGPKQGA</sequence>
<dbReference type="InterPro" id="IPR036597">
    <property type="entry name" value="Fido-like_dom_sf"/>
</dbReference>
<dbReference type="PROSITE" id="PS51459">
    <property type="entry name" value="FIDO"/>
    <property type="match status" value="1"/>
</dbReference>
<evidence type="ECO:0000256" key="1">
    <source>
        <dbReference type="SAM" id="SignalP"/>
    </source>
</evidence>
<dbReference type="InterPro" id="IPR003812">
    <property type="entry name" value="Fido"/>
</dbReference>
<protein>
    <recommendedName>
        <fullName evidence="2">Fido domain-containing protein</fullName>
    </recommendedName>
</protein>
<evidence type="ECO:0000313" key="3">
    <source>
        <dbReference type="EMBL" id="KAG2422151.1"/>
    </source>
</evidence>
<evidence type="ECO:0000313" key="4">
    <source>
        <dbReference type="Proteomes" id="UP000650467"/>
    </source>
</evidence>
<organism evidence="3 4">
    <name type="scientific">Chlamydomonas incerta</name>
    <dbReference type="NCBI Taxonomy" id="51695"/>
    <lineage>
        <taxon>Eukaryota</taxon>
        <taxon>Viridiplantae</taxon>
        <taxon>Chlorophyta</taxon>
        <taxon>core chlorophytes</taxon>
        <taxon>Chlorophyceae</taxon>
        <taxon>CS clade</taxon>
        <taxon>Chlamydomonadales</taxon>
        <taxon>Chlamydomonadaceae</taxon>
        <taxon>Chlamydomonas</taxon>
    </lineage>
</organism>
<feature type="signal peptide" evidence="1">
    <location>
        <begin position="1"/>
        <end position="25"/>
    </location>
</feature>
<dbReference type="Gene3D" id="1.10.3290.10">
    <property type="entry name" value="Fido-like domain"/>
    <property type="match status" value="1"/>
</dbReference>
<proteinExistence type="predicted"/>
<name>A0A835SLF9_CHLIN</name>
<dbReference type="EMBL" id="JAEHOC010000183">
    <property type="protein sequence ID" value="KAG2422151.1"/>
    <property type="molecule type" value="Genomic_DNA"/>
</dbReference>
<dbReference type="AlphaFoldDB" id="A0A835SLF9"/>
<gene>
    <name evidence="3" type="ORF">HXX76_016249</name>
</gene>
<comment type="caution">
    <text evidence="3">The sequence shown here is derived from an EMBL/GenBank/DDBJ whole genome shotgun (WGS) entry which is preliminary data.</text>
</comment>